<sequence length="690" mass="77670">MTVFRLFCLVSIRPAFLNAVVFTLANTAIVLTKDSPTFTLNREQFVAMQPITFSTECQSGEVHFAVSGQYNNIANYLPSVNWTGYDTKDRPDSPEWRAGDLYGRSFDSPAFFAPTTLSEVTYPDPNHYQNFPNLTYALVAYANKCVETSPRIYTALPFGPGVLQGADLKSDLDPLLVAPADDMLLLGFIQTFSPSCQMDVYGVTYGGDQKETRKLINTYYFGAYRILYRQIWRFSKLWLHMAECTYSMAFKSIDRNYDEDLKDLAPITPKATELFWYTTSHNFPYGSDLPIIETRDLTYDSKQRSLGLSVTALILGKLDLEMHKDGEILYRRFTNSSKTYYCTAALQKIVLHWKPDGKESFLLTDCQMGITFAIDKNCEDLLNGAVPNLSTTLESTSTRTSLRTEEESISTDAIAIETTKRLTATSPSPTLSPKTIGLIAGGALLAVIAVFVVGISFYRKRTRLKHIQSLFARQTVVVRHKDNLIRYANQPHDYLVDPWEIDLALLQIENLIGRGAVCDVLEAKLQGNLPCTTVYPALALVKISDFGQSKVSTAYYYSGKGKTSRSPLKWAAPEAIETGKYSEASDVWSFGILLWEMHALGDEPFSDILLDDLLAHLKYGGRPAPNADTPSWMVDIMKKCWEPGAADRPAFQDLTNIFRDNLKERRRTEYYLDINILDEQLGSEDIIETM</sequence>
<dbReference type="SUPFAM" id="SSF56112">
    <property type="entry name" value="Protein kinase-like (PK-like)"/>
    <property type="match status" value="1"/>
</dbReference>
<keyword evidence="1" id="KW-0812">Transmembrane</keyword>
<dbReference type="EMBL" id="CATQJA010002643">
    <property type="protein sequence ID" value="CAJ0576250.1"/>
    <property type="molecule type" value="Genomic_DNA"/>
</dbReference>
<evidence type="ECO:0000313" key="4">
    <source>
        <dbReference type="Proteomes" id="UP001177023"/>
    </source>
</evidence>
<dbReference type="PANTHER" id="PTHR24416">
    <property type="entry name" value="TYROSINE-PROTEIN KINASE RECEPTOR"/>
    <property type="match status" value="1"/>
</dbReference>
<dbReference type="GO" id="GO:0005524">
    <property type="term" value="F:ATP binding"/>
    <property type="evidence" value="ECO:0007669"/>
    <property type="project" value="InterPro"/>
</dbReference>
<keyword evidence="1" id="KW-0472">Membrane</keyword>
<dbReference type="AlphaFoldDB" id="A0AA36CXS1"/>
<dbReference type="InterPro" id="IPR000719">
    <property type="entry name" value="Prot_kinase_dom"/>
</dbReference>
<dbReference type="GO" id="GO:0007169">
    <property type="term" value="P:cell surface receptor protein tyrosine kinase signaling pathway"/>
    <property type="evidence" value="ECO:0007669"/>
    <property type="project" value="TreeGrafter"/>
</dbReference>
<gene>
    <name evidence="3" type="ORF">MSPICULIGERA_LOCUS14546</name>
</gene>
<comment type="caution">
    <text evidence="3">The sequence shown here is derived from an EMBL/GenBank/DDBJ whole genome shotgun (WGS) entry which is preliminary data.</text>
</comment>
<dbReference type="InterPro" id="IPR050122">
    <property type="entry name" value="RTK"/>
</dbReference>
<name>A0AA36CXS1_9BILA</name>
<evidence type="ECO:0000313" key="3">
    <source>
        <dbReference type="EMBL" id="CAJ0576250.1"/>
    </source>
</evidence>
<feature type="transmembrane region" description="Helical" evidence="1">
    <location>
        <begin position="436"/>
        <end position="458"/>
    </location>
</feature>
<dbReference type="Gene3D" id="1.10.510.10">
    <property type="entry name" value="Transferase(Phosphotransferase) domain 1"/>
    <property type="match status" value="1"/>
</dbReference>
<dbReference type="PRINTS" id="PR00109">
    <property type="entry name" value="TYRKINASE"/>
</dbReference>
<protein>
    <recommendedName>
        <fullName evidence="2">Protein kinase domain-containing protein</fullName>
    </recommendedName>
</protein>
<dbReference type="PANTHER" id="PTHR24416:SF600">
    <property type="entry name" value="PDGF- AND VEGF-RECEPTOR RELATED, ISOFORM J"/>
    <property type="match status" value="1"/>
</dbReference>
<keyword evidence="1" id="KW-1133">Transmembrane helix</keyword>
<dbReference type="InterPro" id="IPR011009">
    <property type="entry name" value="Kinase-like_dom_sf"/>
</dbReference>
<dbReference type="InterPro" id="IPR001245">
    <property type="entry name" value="Ser-Thr/Tyr_kinase_cat_dom"/>
</dbReference>
<accession>A0AA36CXS1</accession>
<evidence type="ECO:0000256" key="1">
    <source>
        <dbReference type="SAM" id="Phobius"/>
    </source>
</evidence>
<dbReference type="Proteomes" id="UP001177023">
    <property type="component" value="Unassembled WGS sequence"/>
</dbReference>
<organism evidence="3 4">
    <name type="scientific">Mesorhabditis spiculigera</name>
    <dbReference type="NCBI Taxonomy" id="96644"/>
    <lineage>
        <taxon>Eukaryota</taxon>
        <taxon>Metazoa</taxon>
        <taxon>Ecdysozoa</taxon>
        <taxon>Nematoda</taxon>
        <taxon>Chromadorea</taxon>
        <taxon>Rhabditida</taxon>
        <taxon>Rhabditina</taxon>
        <taxon>Rhabditomorpha</taxon>
        <taxon>Rhabditoidea</taxon>
        <taxon>Rhabditidae</taxon>
        <taxon>Mesorhabditinae</taxon>
        <taxon>Mesorhabditis</taxon>
    </lineage>
</organism>
<dbReference type="Pfam" id="PF07714">
    <property type="entry name" value="PK_Tyr_Ser-Thr"/>
    <property type="match status" value="1"/>
</dbReference>
<feature type="non-terminal residue" evidence="3">
    <location>
        <position position="1"/>
    </location>
</feature>
<dbReference type="GO" id="GO:0004714">
    <property type="term" value="F:transmembrane receptor protein tyrosine kinase activity"/>
    <property type="evidence" value="ECO:0007669"/>
    <property type="project" value="TreeGrafter"/>
</dbReference>
<keyword evidence="4" id="KW-1185">Reference proteome</keyword>
<proteinExistence type="predicted"/>
<reference evidence="3" key="1">
    <citation type="submission" date="2023-06" db="EMBL/GenBank/DDBJ databases">
        <authorList>
            <person name="Delattre M."/>
        </authorList>
    </citation>
    <scope>NUCLEOTIDE SEQUENCE</scope>
    <source>
        <strain evidence="3">AF72</strain>
    </source>
</reference>
<evidence type="ECO:0000259" key="2">
    <source>
        <dbReference type="PROSITE" id="PS50011"/>
    </source>
</evidence>
<dbReference type="GO" id="GO:0005886">
    <property type="term" value="C:plasma membrane"/>
    <property type="evidence" value="ECO:0007669"/>
    <property type="project" value="TreeGrafter"/>
</dbReference>
<dbReference type="PROSITE" id="PS50011">
    <property type="entry name" value="PROTEIN_KINASE_DOM"/>
    <property type="match status" value="1"/>
</dbReference>
<dbReference type="GO" id="GO:0043235">
    <property type="term" value="C:receptor complex"/>
    <property type="evidence" value="ECO:0007669"/>
    <property type="project" value="TreeGrafter"/>
</dbReference>
<feature type="domain" description="Protein kinase" evidence="2">
    <location>
        <begin position="213"/>
        <end position="662"/>
    </location>
</feature>